<dbReference type="Gene3D" id="3.40.50.2300">
    <property type="match status" value="2"/>
</dbReference>
<dbReference type="Gene3D" id="1.10.260.40">
    <property type="entry name" value="lambda repressor-like DNA-binding domains"/>
    <property type="match status" value="1"/>
</dbReference>
<dbReference type="InterPro" id="IPR046335">
    <property type="entry name" value="LacI/GalR-like_sensor"/>
</dbReference>
<proteinExistence type="predicted"/>
<dbReference type="GO" id="GO:0003677">
    <property type="term" value="F:DNA binding"/>
    <property type="evidence" value="ECO:0007669"/>
    <property type="project" value="UniProtKB-KW"/>
</dbReference>
<reference evidence="6 7" key="1">
    <citation type="submission" date="2024-09" db="EMBL/GenBank/DDBJ databases">
        <authorList>
            <person name="Sun Q."/>
            <person name="Mori K."/>
        </authorList>
    </citation>
    <scope>NUCLEOTIDE SEQUENCE [LARGE SCALE GENOMIC DNA]</scope>
    <source>
        <strain evidence="6 7">TBRC 1432</strain>
    </source>
</reference>
<organism evidence="6 7">
    <name type="scientific">Kutzneria chonburiensis</name>
    <dbReference type="NCBI Taxonomy" id="1483604"/>
    <lineage>
        <taxon>Bacteria</taxon>
        <taxon>Bacillati</taxon>
        <taxon>Actinomycetota</taxon>
        <taxon>Actinomycetes</taxon>
        <taxon>Pseudonocardiales</taxon>
        <taxon>Pseudonocardiaceae</taxon>
        <taxon>Kutzneria</taxon>
    </lineage>
</organism>
<comment type="caution">
    <text evidence="6">The sequence shown here is derived from an EMBL/GenBank/DDBJ whole genome shotgun (WGS) entry which is preliminary data.</text>
</comment>
<dbReference type="SMART" id="SM00354">
    <property type="entry name" value="HTH_LACI"/>
    <property type="match status" value="1"/>
</dbReference>
<evidence type="ECO:0000256" key="4">
    <source>
        <dbReference type="ARBA" id="ARBA00023163"/>
    </source>
</evidence>
<dbReference type="Pfam" id="PF13377">
    <property type="entry name" value="Peripla_BP_3"/>
    <property type="match status" value="1"/>
</dbReference>
<dbReference type="CDD" id="cd01392">
    <property type="entry name" value="HTH_LacI"/>
    <property type="match status" value="1"/>
</dbReference>
<evidence type="ECO:0000256" key="3">
    <source>
        <dbReference type="ARBA" id="ARBA00023125"/>
    </source>
</evidence>
<dbReference type="EMBL" id="JBHLUD010000002">
    <property type="protein sequence ID" value="MFC0541707.1"/>
    <property type="molecule type" value="Genomic_DNA"/>
</dbReference>
<dbReference type="Pfam" id="PF00356">
    <property type="entry name" value="LacI"/>
    <property type="match status" value="1"/>
</dbReference>
<dbReference type="SUPFAM" id="SSF53822">
    <property type="entry name" value="Periplasmic binding protein-like I"/>
    <property type="match status" value="1"/>
</dbReference>
<dbReference type="SUPFAM" id="SSF47413">
    <property type="entry name" value="lambda repressor-like DNA-binding domains"/>
    <property type="match status" value="1"/>
</dbReference>
<keyword evidence="1" id="KW-0678">Repressor</keyword>
<sequence>MGRVRMSDVAARAGVSTATVSMVLSGVNTARISPQTQQRVREAAEAVGYEPNSVARSLRTQQTRLVGLVSDTIATTPFAGRMLAGANDVAREHGRLVILVDTEGDVGAERQALQALSGQQVDAMIYACMWHRVVEVPADLPEDAVLLDCAPATANRAAVVPDERAGGMAAVRELVAAGHRRIAYLDAEERFDLVASRLRREGYLQVLAEAGIEPDPFLHARAEPVAGGGRAAARRLLDLPAGRRPTAMFCFNDRMAMGAYAAAHQRGLSVPDDLSVVGYDDQQLVAAELDPPLTTVALPHYEMGRWAMEVALGLREADPAAPHLMPCPIVRRASVGPPPAQFGD</sequence>
<dbReference type="InterPro" id="IPR000843">
    <property type="entry name" value="HTH_LacI"/>
</dbReference>
<dbReference type="InterPro" id="IPR028082">
    <property type="entry name" value="Peripla_BP_I"/>
</dbReference>
<dbReference type="PANTHER" id="PTHR30146:SF148">
    <property type="entry name" value="HTH-TYPE TRANSCRIPTIONAL REPRESSOR PURR-RELATED"/>
    <property type="match status" value="1"/>
</dbReference>
<feature type="domain" description="HTH lacI-type" evidence="5">
    <location>
        <begin position="4"/>
        <end position="60"/>
    </location>
</feature>
<evidence type="ECO:0000313" key="6">
    <source>
        <dbReference type="EMBL" id="MFC0541707.1"/>
    </source>
</evidence>
<keyword evidence="3 6" id="KW-0238">DNA-binding</keyword>
<dbReference type="RefSeq" id="WP_273942260.1">
    <property type="nucleotide sequence ID" value="NZ_CP097263.1"/>
</dbReference>
<evidence type="ECO:0000313" key="7">
    <source>
        <dbReference type="Proteomes" id="UP001589810"/>
    </source>
</evidence>
<accession>A0ABV6MNM6</accession>
<dbReference type="Proteomes" id="UP001589810">
    <property type="component" value="Unassembled WGS sequence"/>
</dbReference>
<dbReference type="PROSITE" id="PS00356">
    <property type="entry name" value="HTH_LACI_1"/>
    <property type="match status" value="1"/>
</dbReference>
<evidence type="ECO:0000256" key="2">
    <source>
        <dbReference type="ARBA" id="ARBA00023015"/>
    </source>
</evidence>
<dbReference type="PANTHER" id="PTHR30146">
    <property type="entry name" value="LACI-RELATED TRANSCRIPTIONAL REPRESSOR"/>
    <property type="match status" value="1"/>
</dbReference>
<dbReference type="CDD" id="cd06288">
    <property type="entry name" value="PBP1_sucrose_transcription_regulator"/>
    <property type="match status" value="1"/>
</dbReference>
<keyword evidence="7" id="KW-1185">Reference proteome</keyword>
<keyword evidence="2" id="KW-0805">Transcription regulation</keyword>
<keyword evidence="4" id="KW-0804">Transcription</keyword>
<protein>
    <submittedName>
        <fullName evidence="6">LacI family DNA-binding transcriptional regulator</fullName>
    </submittedName>
</protein>
<evidence type="ECO:0000256" key="1">
    <source>
        <dbReference type="ARBA" id="ARBA00022491"/>
    </source>
</evidence>
<evidence type="ECO:0000259" key="5">
    <source>
        <dbReference type="PROSITE" id="PS50932"/>
    </source>
</evidence>
<dbReference type="PROSITE" id="PS50932">
    <property type="entry name" value="HTH_LACI_2"/>
    <property type="match status" value="1"/>
</dbReference>
<name>A0ABV6MNM6_9PSEU</name>
<dbReference type="InterPro" id="IPR010982">
    <property type="entry name" value="Lambda_DNA-bd_dom_sf"/>
</dbReference>
<gene>
    <name evidence="6" type="ORF">ACFFH7_09455</name>
</gene>